<evidence type="ECO:0000256" key="1">
    <source>
        <dbReference type="SAM" id="MobiDB-lite"/>
    </source>
</evidence>
<keyword evidence="3" id="KW-1185">Reference proteome</keyword>
<dbReference type="Gene3D" id="2.60.40.640">
    <property type="match status" value="1"/>
</dbReference>
<dbReference type="Proteomes" id="UP001182556">
    <property type="component" value="Unassembled WGS sequence"/>
</dbReference>
<dbReference type="AlphaFoldDB" id="A0AAD9FVS8"/>
<comment type="caution">
    <text evidence="2">The sequence shown here is derived from an EMBL/GenBank/DDBJ whole genome shotgun (WGS) entry which is preliminary data.</text>
</comment>
<feature type="region of interest" description="Disordered" evidence="1">
    <location>
        <begin position="286"/>
        <end position="322"/>
    </location>
</feature>
<reference evidence="2" key="1">
    <citation type="submission" date="2023-02" db="EMBL/GenBank/DDBJ databases">
        <title>Identification and recombinant expression of a fungal hydrolase from Papiliotrema laurentii that hydrolyzes apple cutin and clears colloidal polyester polyurethane.</title>
        <authorList>
            <consortium name="DOE Joint Genome Institute"/>
            <person name="Roman V.A."/>
            <person name="Bojanowski C."/>
            <person name="Crable B.R."/>
            <person name="Wagner D.N."/>
            <person name="Hung C.S."/>
            <person name="Nadeau L.J."/>
            <person name="Schratz L."/>
            <person name="Haridas S."/>
            <person name="Pangilinan J."/>
            <person name="Lipzen A."/>
            <person name="Na H."/>
            <person name="Yan M."/>
            <person name="Ng V."/>
            <person name="Grigoriev I.V."/>
            <person name="Spatafora J.W."/>
            <person name="Barlow D."/>
            <person name="Biffinger J."/>
            <person name="Kelley-Loughnane N."/>
            <person name="Varaljay V.A."/>
            <person name="Crookes-Goodson W.J."/>
        </authorList>
    </citation>
    <scope>NUCLEOTIDE SEQUENCE</scope>
    <source>
        <strain evidence="2">5307AH</strain>
    </source>
</reference>
<protein>
    <recommendedName>
        <fullName evidence="4">Arrestin-like N-terminal domain-containing protein</fullName>
    </recommendedName>
</protein>
<organism evidence="2 3">
    <name type="scientific">Papiliotrema laurentii</name>
    <name type="common">Cryptococcus laurentii</name>
    <dbReference type="NCBI Taxonomy" id="5418"/>
    <lineage>
        <taxon>Eukaryota</taxon>
        <taxon>Fungi</taxon>
        <taxon>Dikarya</taxon>
        <taxon>Basidiomycota</taxon>
        <taxon>Agaricomycotina</taxon>
        <taxon>Tremellomycetes</taxon>
        <taxon>Tremellales</taxon>
        <taxon>Rhynchogastremaceae</taxon>
        <taxon>Papiliotrema</taxon>
    </lineage>
</organism>
<dbReference type="InterPro" id="IPR014752">
    <property type="entry name" value="Arrestin-like_C"/>
</dbReference>
<feature type="region of interest" description="Disordered" evidence="1">
    <location>
        <begin position="656"/>
        <end position="692"/>
    </location>
</feature>
<evidence type="ECO:0000313" key="2">
    <source>
        <dbReference type="EMBL" id="KAK1927093.1"/>
    </source>
</evidence>
<feature type="compositionally biased region" description="Polar residues" evidence="1">
    <location>
        <begin position="98"/>
        <end position="109"/>
    </location>
</feature>
<dbReference type="EMBL" id="JAODAN010000001">
    <property type="protein sequence ID" value="KAK1927093.1"/>
    <property type="molecule type" value="Genomic_DNA"/>
</dbReference>
<feature type="compositionally biased region" description="Polar residues" evidence="1">
    <location>
        <begin position="20"/>
        <end position="32"/>
    </location>
</feature>
<gene>
    <name evidence="2" type="ORF">DB88DRAFT_476718</name>
</gene>
<name>A0AAD9FVS8_PAPLA</name>
<feature type="compositionally biased region" description="Polar residues" evidence="1">
    <location>
        <begin position="293"/>
        <end position="303"/>
    </location>
</feature>
<evidence type="ECO:0008006" key="4">
    <source>
        <dbReference type="Google" id="ProtNLM"/>
    </source>
</evidence>
<evidence type="ECO:0000313" key="3">
    <source>
        <dbReference type="Proteomes" id="UP001182556"/>
    </source>
</evidence>
<proteinExistence type="predicted"/>
<feature type="compositionally biased region" description="Low complexity" evidence="1">
    <location>
        <begin position="1"/>
        <end position="19"/>
    </location>
</feature>
<sequence>MTRPISLVSQPSPSASSSSTRQGRIQVRSRSTPGHPRDQTQQHTRRPSALSRGESPHRLQAGRGPPAYAHSSLDRTPSQSPMVMEERSPRVPPPIYLRSSSPQGTSSKGQLKIHIPAWGVVFIRPPRRSELHPFDDAAETTEPPSDDTLLSGTLEVIMKERRRCHSISVGVQSVSRLHMGEHGWEEDGIFERGVEVLGGDAEGIWLEKGSQSFTFSILLPATLAAHDRHEFGRISYILKATVEGIPSTTGVLSFWKGKNDAGGIASDIPFKEDFEKVIARSDKLAQDARTDSRGSFSPPQGLSPQLAAMSLGGSPSPQDESAIAFGEASPSLSGLYHRRLSSDIQRIPSIALPNSRVADDNGSIYSFQSAGTADGPYRTEKTGWLKGDLHASRSLIVHVNPNPVDGVTQLDIRKEGRVDGLGPWRFTASSDVFSISGVVLFSFSIPAPHPGVTVFFTRVLLVQDYVLISPRRPNERPHRPEAPKNHVLYQVGRPHRSHERFPGHELDCLWRGPGAGGHGVLEGDDGGWATKAVARLPNHDKIRPSTQPGTITPIRVSHELVWQVFYSVEGQTVSGAPIQGPGELRMMAMKVPISVPSCCCTLNATSLPTYECAGKNPPDINAIISSPPDSKMCQCGYTFAELGEAVMRRMRVQEQEEAEARIREAAGCPGDEDGNSLKIEMERRGSSSSPRG</sequence>
<accession>A0AAD9FVS8</accession>
<feature type="region of interest" description="Disordered" evidence="1">
    <location>
        <begin position="1"/>
        <end position="110"/>
    </location>
</feature>